<protein>
    <submittedName>
        <fullName evidence="1">Rrf2 family transcriptional regulator</fullName>
    </submittedName>
</protein>
<dbReference type="PANTHER" id="PTHR33221:SF15">
    <property type="entry name" value="HTH-TYPE TRANSCRIPTIONAL REGULATOR YWGB-RELATED"/>
    <property type="match status" value="1"/>
</dbReference>
<dbReference type="GO" id="GO:0005829">
    <property type="term" value="C:cytosol"/>
    <property type="evidence" value="ECO:0007669"/>
    <property type="project" value="TreeGrafter"/>
</dbReference>
<reference evidence="1" key="2">
    <citation type="submission" date="2021-11" db="EMBL/GenBank/DDBJ databases">
        <authorList>
            <person name="Gilroy R."/>
        </authorList>
    </citation>
    <scope>NUCLEOTIDE SEQUENCE</scope>
    <source>
        <strain evidence="1">150</strain>
    </source>
</reference>
<dbReference type="PANTHER" id="PTHR33221">
    <property type="entry name" value="WINGED HELIX-TURN-HELIX TRANSCRIPTIONAL REGULATOR, RRF2 FAMILY"/>
    <property type="match status" value="1"/>
</dbReference>
<organism evidence="1 2">
    <name type="scientific">Enterococcus aquimarinus</name>
    <dbReference type="NCBI Taxonomy" id="328396"/>
    <lineage>
        <taxon>Bacteria</taxon>
        <taxon>Bacillati</taxon>
        <taxon>Bacillota</taxon>
        <taxon>Bacilli</taxon>
        <taxon>Lactobacillales</taxon>
        <taxon>Enterococcaceae</taxon>
        <taxon>Enterococcus</taxon>
    </lineage>
</organism>
<dbReference type="SUPFAM" id="SSF46785">
    <property type="entry name" value="Winged helix' DNA-binding domain"/>
    <property type="match status" value="1"/>
</dbReference>
<evidence type="ECO:0000313" key="2">
    <source>
        <dbReference type="Proteomes" id="UP000813384"/>
    </source>
</evidence>
<proteinExistence type="predicted"/>
<reference evidence="1" key="1">
    <citation type="journal article" date="2021" name="PeerJ">
        <title>Extensive microbial diversity within the chicken gut microbiome revealed by metagenomics and culture.</title>
        <authorList>
            <person name="Gilroy R."/>
            <person name="Ravi A."/>
            <person name="Getino M."/>
            <person name="Pursley I."/>
            <person name="Horton D.L."/>
            <person name="Alikhan N.F."/>
            <person name="Baker D."/>
            <person name="Gharbi K."/>
            <person name="Hall N."/>
            <person name="Watson M."/>
            <person name="Adriaenssens E.M."/>
            <person name="Foster-Nyarko E."/>
            <person name="Jarju S."/>
            <person name="Secka A."/>
            <person name="Antonio M."/>
            <person name="Oren A."/>
            <person name="Chaudhuri R.R."/>
            <person name="La Ragione R."/>
            <person name="Hildebrand F."/>
            <person name="Pallen M.J."/>
        </authorList>
    </citation>
    <scope>NUCLEOTIDE SEQUENCE</scope>
    <source>
        <strain evidence="1">150</strain>
    </source>
</reference>
<dbReference type="AlphaFoldDB" id="A0A9E4DSJ9"/>
<dbReference type="InterPro" id="IPR036388">
    <property type="entry name" value="WH-like_DNA-bd_sf"/>
</dbReference>
<accession>A0A9E4DSJ9</accession>
<gene>
    <name evidence="1" type="ORF">K8V42_06380</name>
</gene>
<dbReference type="Proteomes" id="UP000813384">
    <property type="component" value="Unassembled WGS sequence"/>
</dbReference>
<comment type="caution">
    <text evidence="1">The sequence shown here is derived from an EMBL/GenBank/DDBJ whole genome shotgun (WGS) entry which is preliminary data.</text>
</comment>
<dbReference type="Gene3D" id="1.10.10.10">
    <property type="entry name" value="Winged helix-like DNA-binding domain superfamily/Winged helix DNA-binding domain"/>
    <property type="match status" value="1"/>
</dbReference>
<evidence type="ECO:0000313" key="1">
    <source>
        <dbReference type="EMBL" id="MCC9273900.1"/>
    </source>
</evidence>
<dbReference type="InterPro" id="IPR000944">
    <property type="entry name" value="Tscrpt_reg_Rrf2"/>
</dbReference>
<sequence>MDIKFAIAIHILVMISESDERLNSQALATSVGTNASYIRKIIGYLKRKEIVTAHQGKSGYRLNQRPEDISLLDIYYATQEVERVELFQIHQNSNEQCPVGQHIEGALSPVFLEVEIHLTTVLASQTLQNVIDRLYEEANKRKSK</sequence>
<dbReference type="PROSITE" id="PS51197">
    <property type="entry name" value="HTH_RRF2_2"/>
    <property type="match status" value="1"/>
</dbReference>
<name>A0A9E4DSJ9_9ENTE</name>
<dbReference type="Pfam" id="PF02082">
    <property type="entry name" value="Rrf2"/>
    <property type="match status" value="1"/>
</dbReference>
<dbReference type="InterPro" id="IPR036390">
    <property type="entry name" value="WH_DNA-bd_sf"/>
</dbReference>
<dbReference type="GO" id="GO:0003700">
    <property type="term" value="F:DNA-binding transcription factor activity"/>
    <property type="evidence" value="ECO:0007669"/>
    <property type="project" value="TreeGrafter"/>
</dbReference>
<dbReference type="EMBL" id="JAJJVO010000096">
    <property type="protein sequence ID" value="MCC9273900.1"/>
    <property type="molecule type" value="Genomic_DNA"/>
</dbReference>